<accession>A0A4R8GR44</accession>
<dbReference type="RefSeq" id="WP_134118234.1">
    <property type="nucleotide sequence ID" value="NZ_SOEG01000030.1"/>
</dbReference>
<dbReference type="EMBL" id="SOEG01000030">
    <property type="protein sequence ID" value="TDX48311.1"/>
    <property type="molecule type" value="Genomic_DNA"/>
</dbReference>
<name>A0A4R8GR44_9FIRM</name>
<dbReference type="AlphaFoldDB" id="A0A4R8GR44"/>
<dbReference type="PROSITE" id="PS50943">
    <property type="entry name" value="HTH_CROC1"/>
    <property type="match status" value="1"/>
</dbReference>
<feature type="domain" description="HTH cro/C1-type" evidence="1">
    <location>
        <begin position="8"/>
        <end position="62"/>
    </location>
</feature>
<dbReference type="SMART" id="SM00530">
    <property type="entry name" value="HTH_XRE"/>
    <property type="match status" value="1"/>
</dbReference>
<organism evidence="2 3">
    <name type="scientific">Orenia marismortui</name>
    <dbReference type="NCBI Taxonomy" id="46469"/>
    <lineage>
        <taxon>Bacteria</taxon>
        <taxon>Bacillati</taxon>
        <taxon>Bacillota</taxon>
        <taxon>Clostridia</taxon>
        <taxon>Halanaerobiales</taxon>
        <taxon>Halobacteroidaceae</taxon>
        <taxon>Orenia</taxon>
    </lineage>
</organism>
<dbReference type="Pfam" id="PF08667">
    <property type="entry name" value="BetR"/>
    <property type="match status" value="1"/>
</dbReference>
<evidence type="ECO:0000313" key="3">
    <source>
        <dbReference type="Proteomes" id="UP000295832"/>
    </source>
</evidence>
<reference evidence="2 3" key="1">
    <citation type="submission" date="2019-03" db="EMBL/GenBank/DDBJ databases">
        <title>Subsurface microbial communities from deep shales in Ohio and West Virginia, USA.</title>
        <authorList>
            <person name="Wrighton K."/>
        </authorList>
    </citation>
    <scope>NUCLEOTIDE SEQUENCE [LARGE SCALE GENOMIC DNA]</scope>
    <source>
        <strain evidence="2 3">MSL 6dP</strain>
    </source>
</reference>
<dbReference type="InterPro" id="IPR013975">
    <property type="entry name" value="Tscrpt_reg_BetR_N"/>
</dbReference>
<evidence type="ECO:0000259" key="1">
    <source>
        <dbReference type="PROSITE" id="PS50943"/>
    </source>
</evidence>
<evidence type="ECO:0000313" key="2">
    <source>
        <dbReference type="EMBL" id="TDX48311.1"/>
    </source>
</evidence>
<dbReference type="SUPFAM" id="SSF47413">
    <property type="entry name" value="lambda repressor-like DNA-binding domains"/>
    <property type="match status" value="1"/>
</dbReference>
<gene>
    <name evidence="2" type="ORF">C7959_13038</name>
</gene>
<keyword evidence="3" id="KW-1185">Reference proteome</keyword>
<dbReference type="Proteomes" id="UP000295832">
    <property type="component" value="Unassembled WGS sequence"/>
</dbReference>
<sequence length="84" mass="9695">MEYKLDNLKTAMRIKNIGVRDLAKIIDKSKSTAGDKINGESEFKLNEAKKVADFFDISLEIMFYSEEDIFLTHFVRKNDTKAIC</sequence>
<dbReference type="GO" id="GO:0003677">
    <property type="term" value="F:DNA binding"/>
    <property type="evidence" value="ECO:0007669"/>
    <property type="project" value="InterPro"/>
</dbReference>
<dbReference type="InterPro" id="IPR010982">
    <property type="entry name" value="Lambda_DNA-bd_dom_sf"/>
</dbReference>
<protein>
    <submittedName>
        <fullName evidence="2">BetR domain-containing protein</fullName>
    </submittedName>
</protein>
<dbReference type="CDD" id="cd00093">
    <property type="entry name" value="HTH_XRE"/>
    <property type="match status" value="1"/>
</dbReference>
<dbReference type="InterPro" id="IPR001387">
    <property type="entry name" value="Cro/C1-type_HTH"/>
</dbReference>
<comment type="caution">
    <text evidence="2">The sequence shown here is derived from an EMBL/GenBank/DDBJ whole genome shotgun (WGS) entry which is preliminary data.</text>
</comment>
<proteinExistence type="predicted"/>
<dbReference type="Gene3D" id="1.10.260.40">
    <property type="entry name" value="lambda repressor-like DNA-binding domains"/>
    <property type="match status" value="1"/>
</dbReference>